<sequence>MSTIHIPEDILCHIFSFLDFKDLLRCSAACEIYKDTIDDSSLLQCKIELGAQRMVSLPGASKIPASELYELLWKREQVWYYFGWRRFSSHTVGLPPGRIPFVSTAGGLISLWDGRLGEVYELPADLSERSTELQLRRTHTHPGHLDVRGVAIDPSQDLSVLVTFAPPTANYTYDLHLKTINTNEPHPLAGKSHLASATRLQDWPYRVRVRILGPVIAFLPLVLSEVPERCFSGHVLQTWNWKEPGATGRKLVNPKMLDFCFLTVDAILVLLATGVIEVYSSNELEFTCIARYALPKVRQGFVCSPGGGGTISCNAPYLSTLPWTTSLAESYPLPFYPDSQERICAITFGHVFFIDMRVFFSSHGVYSTQLGVSGALTRPWASWGPQNSRCFPSDWPFGVFGSKAVGIYRVGHKTAPFRLKLREFNPYLLRRNDSGESGRSWVVTSPSTISANHAFAEDVTTCLPYREAIGGWEWFDDLEDTFEMSVDDSRVVIVKAEGSGPQITTILATFTF</sequence>
<dbReference type="Gene3D" id="1.20.1280.50">
    <property type="match status" value="1"/>
</dbReference>
<dbReference type="CDD" id="cd09917">
    <property type="entry name" value="F-box_SF"/>
    <property type="match status" value="1"/>
</dbReference>
<dbReference type="Proteomes" id="UP000008064">
    <property type="component" value="Unassembled WGS sequence"/>
</dbReference>
<protein>
    <recommendedName>
        <fullName evidence="1">F-box domain-containing protein</fullName>
    </recommendedName>
</protein>
<dbReference type="SMART" id="SM00256">
    <property type="entry name" value="FBOX"/>
    <property type="match status" value="1"/>
</dbReference>
<dbReference type="AlphaFoldDB" id="F8NU08"/>
<evidence type="ECO:0000313" key="2">
    <source>
        <dbReference type="EMBL" id="EGO25135.1"/>
    </source>
</evidence>
<dbReference type="EMBL" id="GL945433">
    <property type="protein sequence ID" value="EGO25135.1"/>
    <property type="molecule type" value="Genomic_DNA"/>
</dbReference>
<dbReference type="RefSeq" id="XP_007317257.1">
    <property type="nucleotide sequence ID" value="XM_007317195.1"/>
</dbReference>
<dbReference type="InterPro" id="IPR001810">
    <property type="entry name" value="F-box_dom"/>
</dbReference>
<dbReference type="GeneID" id="18812727"/>
<dbReference type="KEGG" id="sla:SERLADRAFT_407639"/>
<name>F8NU08_SERL9</name>
<dbReference type="InterPro" id="IPR036047">
    <property type="entry name" value="F-box-like_dom_sf"/>
</dbReference>
<dbReference type="PROSITE" id="PS50181">
    <property type="entry name" value="FBOX"/>
    <property type="match status" value="1"/>
</dbReference>
<feature type="domain" description="F-box" evidence="1">
    <location>
        <begin position="1"/>
        <end position="46"/>
    </location>
</feature>
<gene>
    <name evidence="2" type="ORF">SERLADRAFT_407639</name>
</gene>
<organism>
    <name type="scientific">Serpula lacrymans var. lacrymans (strain S7.9)</name>
    <name type="common">Dry rot fungus</name>
    <dbReference type="NCBI Taxonomy" id="578457"/>
    <lineage>
        <taxon>Eukaryota</taxon>
        <taxon>Fungi</taxon>
        <taxon>Dikarya</taxon>
        <taxon>Basidiomycota</taxon>
        <taxon>Agaricomycotina</taxon>
        <taxon>Agaricomycetes</taxon>
        <taxon>Agaricomycetidae</taxon>
        <taxon>Boletales</taxon>
        <taxon>Coniophorineae</taxon>
        <taxon>Serpulaceae</taxon>
        <taxon>Serpula</taxon>
    </lineage>
</organism>
<proteinExistence type="predicted"/>
<dbReference type="OrthoDB" id="2745718at2759"/>
<accession>F8NU08</accession>
<dbReference type="Pfam" id="PF12937">
    <property type="entry name" value="F-box-like"/>
    <property type="match status" value="1"/>
</dbReference>
<evidence type="ECO:0000259" key="1">
    <source>
        <dbReference type="PROSITE" id="PS50181"/>
    </source>
</evidence>
<dbReference type="SUPFAM" id="SSF81383">
    <property type="entry name" value="F-box domain"/>
    <property type="match status" value="1"/>
</dbReference>
<reference evidence="2" key="1">
    <citation type="submission" date="2011-04" db="EMBL/GenBank/DDBJ databases">
        <title>Evolution of plant cell wall degrading machinery underlies the functional diversity of forest fungi.</title>
        <authorList>
            <consortium name="US DOE Joint Genome Institute (JGI-PGF)"/>
            <person name="Eastwood D.C."/>
            <person name="Floudas D."/>
            <person name="Binder M."/>
            <person name="Majcherczyk A."/>
            <person name="Schneider P."/>
            <person name="Aerts A."/>
            <person name="Asiegbu F.O."/>
            <person name="Baker S.E."/>
            <person name="Barry K."/>
            <person name="Bendiksby M."/>
            <person name="Blumentritt M."/>
            <person name="Coutinho P.M."/>
            <person name="Cullen D."/>
            <person name="Cullen D."/>
            <person name="Gathman A."/>
            <person name="Goodell B."/>
            <person name="Henrissat B."/>
            <person name="Ihrmark K."/>
            <person name="Kauserud H."/>
            <person name="Kohler A."/>
            <person name="LaButti K."/>
            <person name="Lapidus A."/>
            <person name="Lavin J.L."/>
            <person name="Lee Y.-H."/>
            <person name="Lindquist E."/>
            <person name="Lilly W."/>
            <person name="Lucas S."/>
            <person name="Morin E."/>
            <person name="Murat C."/>
            <person name="Oguiza J.A."/>
            <person name="Park J."/>
            <person name="Pisabarro A.G."/>
            <person name="Riley R."/>
            <person name="Rosling A."/>
            <person name="Salamov A."/>
            <person name="Schmidt O."/>
            <person name="Schmutz J."/>
            <person name="Skrede I."/>
            <person name="Stenlid J."/>
            <person name="Wiebenga A."/>
            <person name="Xie X."/>
            <person name="Kues U."/>
            <person name="Hibbett D.S."/>
            <person name="Hoffmeister D."/>
            <person name="Hogberg N."/>
            <person name="Martin F."/>
            <person name="Grigoriev I.V."/>
            <person name="Watkinson S.C."/>
        </authorList>
    </citation>
    <scope>NUCLEOTIDE SEQUENCE</scope>
    <source>
        <strain evidence="2">S7.9</strain>
    </source>
</reference>
<dbReference type="HOGENOM" id="CLU_519888_0_0_1"/>